<evidence type="ECO:0000313" key="2">
    <source>
        <dbReference type="Proteomes" id="UP000324760"/>
    </source>
</evidence>
<evidence type="ECO:0000313" key="1">
    <source>
        <dbReference type="EMBL" id="QEQ97135.1"/>
    </source>
</evidence>
<evidence type="ECO:0008006" key="3">
    <source>
        <dbReference type="Google" id="ProtNLM"/>
    </source>
</evidence>
<dbReference type="RefSeq" id="WP_138987555.1">
    <property type="nucleotide sequence ID" value="NZ_CP043869.1"/>
</dbReference>
<gene>
    <name evidence="1" type="ORF">F0U83_10655</name>
</gene>
<dbReference type="KEGG" id="ncu:F0U83_10655"/>
<dbReference type="EMBL" id="CP043869">
    <property type="protein sequence ID" value="QEQ97135.1"/>
    <property type="molecule type" value="Genomic_DNA"/>
</dbReference>
<dbReference type="Proteomes" id="UP000324760">
    <property type="component" value="Chromosome"/>
</dbReference>
<keyword evidence="2" id="KW-1185">Reference proteome</keyword>
<organism evidence="1 2">
    <name type="scientific">Neptunomonas concharum</name>
    <dbReference type="NCBI Taxonomy" id="1031538"/>
    <lineage>
        <taxon>Bacteria</taxon>
        <taxon>Pseudomonadati</taxon>
        <taxon>Pseudomonadota</taxon>
        <taxon>Gammaproteobacteria</taxon>
        <taxon>Oceanospirillales</taxon>
        <taxon>Oceanospirillaceae</taxon>
        <taxon>Neptunomonas</taxon>
    </lineage>
</organism>
<proteinExistence type="predicted"/>
<name>A0A5P1RD04_9GAMM</name>
<reference evidence="1 2" key="1">
    <citation type="journal article" date="2019" name="Biochem. Eng. J.">
        <title>Metabolic engineering of the marine bacteria Neptunomonas concharum for the production of acetoin and meso-2,3-butanediol from acetate.</title>
        <authorList>
            <person name="Li W."/>
            <person name="Pu N."/>
            <person name="Liu C.-X."/>
            <person name="Yuan Q.-P."/>
            <person name="Li Z.-J."/>
        </authorList>
    </citation>
    <scope>NUCLEOTIDE SEQUENCE [LARGE SCALE GENOMIC DNA]</scope>
    <source>
        <strain evidence="1 2">JCM17730</strain>
    </source>
</reference>
<sequence length="167" mass="18998">MKVLIIVFVVLSLLGSAMWMMPTQRERFQAKLRLKARGEGFQIQLVRLTAPRGKGEMEGDNHNVPAYRITRSNVDKKKAELLKPWQIFKVDAMANEGLPEKWSWKMGERTLNSDQLVALNQIIDILPADVIALESTPIQVTAYWKEGDESDLLIIKQALNQLIEGKL</sequence>
<protein>
    <recommendedName>
        <fullName evidence="3">Preprotein translocase subunit YajC</fullName>
    </recommendedName>
</protein>
<dbReference type="OrthoDB" id="5735634at2"/>
<dbReference type="AlphaFoldDB" id="A0A5P1RD04"/>
<accession>A0A5P1RD04</accession>